<dbReference type="EMBL" id="UOEU01001081">
    <property type="protein sequence ID" value="VAW43433.1"/>
    <property type="molecule type" value="Genomic_DNA"/>
</dbReference>
<proteinExistence type="predicted"/>
<gene>
    <name evidence="1" type="ORF">MNBD_CHLOROFLEXI01-3193</name>
    <name evidence="2" type="ORF">MNBD_CHLOROFLEXI01-4148</name>
</gene>
<organism evidence="2">
    <name type="scientific">hydrothermal vent metagenome</name>
    <dbReference type="NCBI Taxonomy" id="652676"/>
    <lineage>
        <taxon>unclassified sequences</taxon>
        <taxon>metagenomes</taxon>
        <taxon>ecological metagenomes</taxon>
    </lineage>
</organism>
<name>A0A3B0VTH2_9ZZZZ</name>
<dbReference type="AlphaFoldDB" id="A0A3B0VTH2"/>
<dbReference type="EMBL" id="UOEU01000566">
    <property type="protein sequence ID" value="VAW35035.1"/>
    <property type="molecule type" value="Genomic_DNA"/>
</dbReference>
<evidence type="ECO:0000313" key="2">
    <source>
        <dbReference type="EMBL" id="VAW43433.1"/>
    </source>
</evidence>
<evidence type="ECO:0000313" key="1">
    <source>
        <dbReference type="EMBL" id="VAW35035.1"/>
    </source>
</evidence>
<sequence>MNIGQTLGQLKVLGILRFTQNDSLGVIRYLLRKSPVQLLYFYKS</sequence>
<protein>
    <submittedName>
        <fullName evidence="2">Uncharacterized protein</fullName>
    </submittedName>
</protein>
<reference evidence="2" key="1">
    <citation type="submission" date="2018-06" db="EMBL/GenBank/DDBJ databases">
        <authorList>
            <person name="Zhirakovskaya E."/>
        </authorList>
    </citation>
    <scope>NUCLEOTIDE SEQUENCE</scope>
</reference>
<accession>A0A3B0VTH2</accession>